<evidence type="ECO:0000313" key="5">
    <source>
        <dbReference type="EMBL" id="RDB81844.1"/>
    </source>
</evidence>
<dbReference type="InterPro" id="IPR003156">
    <property type="entry name" value="DHHA1_dom"/>
</dbReference>
<dbReference type="AlphaFoldDB" id="A0A369MZQ4"/>
<comment type="caution">
    <text evidence="5">The sequence shown here is derived from an EMBL/GenBank/DDBJ whole genome shotgun (WGS) entry which is preliminary data.</text>
</comment>
<dbReference type="EMBL" id="PPUQ01000007">
    <property type="protein sequence ID" value="RDC38923.1"/>
    <property type="molecule type" value="Genomic_DNA"/>
</dbReference>
<dbReference type="EMBL" id="VEVP01000001">
    <property type="protein sequence ID" value="TNU96146.1"/>
    <property type="molecule type" value="Genomic_DNA"/>
</dbReference>
<name>A0A369MZQ4_EGGLN</name>
<dbReference type="EMBL" id="PPTX01000001">
    <property type="protein sequence ID" value="RDB81844.1"/>
    <property type="molecule type" value="Genomic_DNA"/>
</dbReference>
<dbReference type="SUPFAM" id="SSF64182">
    <property type="entry name" value="DHH phosphoesterases"/>
    <property type="match status" value="1"/>
</dbReference>
<gene>
    <name evidence="7" type="ORF">C1853_06545</name>
    <name evidence="6" type="ORF">C1871_01835</name>
    <name evidence="5" type="ORF">C1872_00080</name>
    <name evidence="4" type="ORF">C1875_01740</name>
    <name evidence="8" type="ORF">FIC87_00190</name>
    <name evidence="3" type="ORF">GO726_11655</name>
</gene>
<proteinExistence type="predicted"/>
<reference evidence="8" key="3">
    <citation type="submission" date="2019-06" db="EMBL/GenBank/DDBJ databases">
        <authorList>
            <person name="Bisanz J.E."/>
            <person name="Turnbaugh P.J."/>
        </authorList>
    </citation>
    <scope>NUCLEOTIDE SEQUENCE</scope>
    <source>
        <strain evidence="8">SECO-MT75m2</strain>
    </source>
</reference>
<evidence type="ECO:0000313" key="6">
    <source>
        <dbReference type="EMBL" id="RDB89228.1"/>
    </source>
</evidence>
<dbReference type="Gene3D" id="3.10.310.30">
    <property type="match status" value="1"/>
</dbReference>
<dbReference type="PANTHER" id="PTHR47618">
    <property type="entry name" value="BIFUNCTIONAL OLIGORIBONUCLEASE AND PAP PHOSPHATASE NRNA"/>
    <property type="match status" value="1"/>
</dbReference>
<evidence type="ECO:0000313" key="9">
    <source>
        <dbReference type="Proteomes" id="UP000253752"/>
    </source>
</evidence>
<dbReference type="Proteomes" id="UP000253915">
    <property type="component" value="Unassembled WGS sequence"/>
</dbReference>
<dbReference type="PANTHER" id="PTHR47618:SF1">
    <property type="entry name" value="BIFUNCTIONAL OLIGORIBONUCLEASE AND PAP PHOSPHATASE NRNA"/>
    <property type="match status" value="1"/>
</dbReference>
<dbReference type="OMA" id="NIDHHVS"/>
<dbReference type="Proteomes" id="UP000436429">
    <property type="component" value="Unassembled WGS sequence"/>
</dbReference>
<sequence>MAVTPQTNTDLGAIAEALRSRDDFIICGHVSPDGDCLGSQLGLAAALKGLGKRVTCLLAKDEPIDERLGFLPGAAELVPAASFDGIARTFVAVDVPTRERIGEAAAALLEGCDLTVTVDHHAVDSTMTDLVYVDPDAASTTMLVWELAGLLGAERAGDVAQCCYTGLVTDTGRFQYQNTDAAAMRAASEMVEAGADPASVSRAIFQNRTLPSVRLEGIAVERMTFGAGGAYALSWLSCDDFEATGAVKADAEPIIDALRSVAGVRVACMLREQGDVVRGSLRAKDDTDVAAVARSFGGGGHVAAAGFTLSCTLDEARRLVDEALAATFASDEEGACRA</sequence>
<dbReference type="Pfam" id="PF01368">
    <property type="entry name" value="DHH"/>
    <property type="match status" value="1"/>
</dbReference>
<evidence type="ECO:0000313" key="3">
    <source>
        <dbReference type="EMBL" id="MVN33808.1"/>
    </source>
</evidence>
<organism evidence="5 9">
    <name type="scientific">Eggerthella lenta</name>
    <name type="common">Eubacterium lentum</name>
    <dbReference type="NCBI Taxonomy" id="84112"/>
    <lineage>
        <taxon>Bacteria</taxon>
        <taxon>Bacillati</taxon>
        <taxon>Actinomycetota</taxon>
        <taxon>Coriobacteriia</taxon>
        <taxon>Eggerthellales</taxon>
        <taxon>Eggerthellaceae</taxon>
        <taxon>Eggerthella</taxon>
    </lineage>
</organism>
<dbReference type="InterPro" id="IPR051319">
    <property type="entry name" value="Oligoribo/pAp-PDE_c-di-AMP_PDE"/>
</dbReference>
<evidence type="ECO:0000259" key="2">
    <source>
        <dbReference type="Pfam" id="PF02272"/>
    </source>
</evidence>
<reference evidence="9 10" key="2">
    <citation type="journal article" date="2018" name="Elife">
        <title>Discovery and characterization of a prevalent human gut bacterial enzyme sufficient for the inactivation of a family of plant toxins.</title>
        <authorList>
            <person name="Koppel N."/>
            <person name="Bisanz J.E."/>
            <person name="Pandelia M.E."/>
            <person name="Turnbaugh P.J."/>
            <person name="Balskus E.P."/>
        </authorList>
    </citation>
    <scope>NUCLEOTIDE SEQUENCE [LARGE SCALE GENOMIC DNA]</scope>
    <source>
        <strain evidence="7 11">16A</strain>
        <strain evidence="6 10">FAA1-1-60AUCSF</strain>
        <strain evidence="5 9">MR1 #12</strain>
        <strain evidence="4 12">W1 BHI 6</strain>
    </source>
</reference>
<dbReference type="Pfam" id="PF02272">
    <property type="entry name" value="DHHA1"/>
    <property type="match status" value="1"/>
</dbReference>
<dbReference type="EMBL" id="PPTU01000002">
    <property type="protein sequence ID" value="RDB72750.1"/>
    <property type="molecule type" value="Genomic_DNA"/>
</dbReference>
<dbReference type="EMBL" id="WPOM01000026">
    <property type="protein sequence ID" value="MVN33808.1"/>
    <property type="molecule type" value="Genomic_DNA"/>
</dbReference>
<dbReference type="GO" id="GO:0003676">
    <property type="term" value="F:nucleic acid binding"/>
    <property type="evidence" value="ECO:0007669"/>
    <property type="project" value="InterPro"/>
</dbReference>
<evidence type="ECO:0000313" key="8">
    <source>
        <dbReference type="EMBL" id="TNU96146.1"/>
    </source>
</evidence>
<dbReference type="Proteomes" id="UP000253752">
    <property type="component" value="Unassembled WGS sequence"/>
</dbReference>
<reference evidence="8 13" key="1">
    <citation type="journal article" date="2005" name="Appl. Environ. Microbiol.">
        <title>Intestinal bacterial communities that produce active estrogen-like compounds enterodiol and enterolactone in humans.</title>
        <authorList>
            <person name="Clavel T."/>
            <person name="Henderson G."/>
            <person name="Alpert C.A."/>
            <person name="Philippe C."/>
            <person name="Rigottier-Gois L."/>
            <person name="Dore J."/>
            <person name="Blaut M."/>
        </authorList>
    </citation>
    <scope>NUCLEOTIDE SEQUENCE [LARGE SCALE GENOMIC DNA]</scope>
    <source>
        <strain evidence="8 13">SECO-MT75m2</strain>
    </source>
</reference>
<evidence type="ECO:0000313" key="11">
    <source>
        <dbReference type="Proteomes" id="UP000253915"/>
    </source>
</evidence>
<dbReference type="Gene3D" id="3.90.1640.10">
    <property type="entry name" value="inorganic pyrophosphatase (n-terminal core)"/>
    <property type="match status" value="1"/>
</dbReference>
<dbReference type="InterPro" id="IPR038763">
    <property type="entry name" value="DHH_sf"/>
</dbReference>
<evidence type="ECO:0000313" key="10">
    <source>
        <dbReference type="Proteomes" id="UP000253857"/>
    </source>
</evidence>
<evidence type="ECO:0000313" key="7">
    <source>
        <dbReference type="EMBL" id="RDC38923.1"/>
    </source>
</evidence>
<protein>
    <submittedName>
        <fullName evidence="5">Bifunctional oligoribonuclease/PAP phosphatase NrnA</fullName>
    </submittedName>
</protein>
<dbReference type="RefSeq" id="WP_009307205.1">
    <property type="nucleotide sequence ID" value="NZ_AP025575.1"/>
</dbReference>
<feature type="domain" description="DDH" evidence="1">
    <location>
        <begin position="24"/>
        <end position="166"/>
    </location>
</feature>
<dbReference type="Proteomes" id="UP000253970">
    <property type="component" value="Unassembled WGS sequence"/>
</dbReference>
<reference evidence="3 14" key="4">
    <citation type="submission" date="2019-11" db="EMBL/GenBank/DDBJ databases">
        <title>Whole genome shotgun sequencing (WGS) data from Adlercreutzia equolifaciens ResAG-91, Eggerthella lenta MRI-F36, MRI-F37, MRI-F40, ResAG-49, ResAG-88, ResAG-121, ResAG-145, and Gordonibacter sp. ResAG-5, ResAG-26, ResAG-43, ResAG-50, ResAG-59.</title>
        <authorList>
            <person name="Stoll D.A."/>
            <person name="Danylec N."/>
            <person name="Franz C.M.A.P."/>
            <person name="Huch M."/>
        </authorList>
    </citation>
    <scope>NUCLEOTIDE SEQUENCE [LARGE SCALE GENOMIC DNA]</scope>
    <source>
        <strain evidence="3 14">ResAG-88</strain>
    </source>
</reference>
<evidence type="ECO:0000259" key="1">
    <source>
        <dbReference type="Pfam" id="PF01368"/>
    </source>
</evidence>
<dbReference type="EMBL" id="PPTY01000001">
    <property type="protein sequence ID" value="RDB89228.1"/>
    <property type="molecule type" value="Genomic_DNA"/>
</dbReference>
<accession>A0A369MZQ4</accession>
<evidence type="ECO:0000313" key="12">
    <source>
        <dbReference type="Proteomes" id="UP000253970"/>
    </source>
</evidence>
<evidence type="ECO:0000313" key="13">
    <source>
        <dbReference type="Proteomes" id="UP000312594"/>
    </source>
</evidence>
<dbReference type="InterPro" id="IPR001667">
    <property type="entry name" value="DDH_dom"/>
</dbReference>
<feature type="domain" description="DHHA1" evidence="2">
    <location>
        <begin position="248"/>
        <end position="324"/>
    </location>
</feature>
<dbReference type="GeneID" id="69511176"/>
<evidence type="ECO:0000313" key="14">
    <source>
        <dbReference type="Proteomes" id="UP000436429"/>
    </source>
</evidence>
<dbReference type="Proteomes" id="UP000253857">
    <property type="component" value="Unassembled WGS sequence"/>
</dbReference>
<evidence type="ECO:0000313" key="4">
    <source>
        <dbReference type="EMBL" id="RDB72750.1"/>
    </source>
</evidence>
<dbReference type="Proteomes" id="UP000312594">
    <property type="component" value="Unassembled WGS sequence"/>
</dbReference>